<accession>A0AAV5LRY7</accession>
<dbReference type="EMBL" id="BPVZ01000140">
    <property type="protein sequence ID" value="GKV40225.1"/>
    <property type="molecule type" value="Genomic_DNA"/>
</dbReference>
<sequence>MDSSSKPKITHLIAGFCPLSAACACRILLKWGRNSGSI</sequence>
<protein>
    <submittedName>
        <fullName evidence="2">Uncharacterized protein</fullName>
    </submittedName>
</protein>
<proteinExistence type="predicted"/>
<dbReference type="PROSITE" id="PS51257">
    <property type="entry name" value="PROKAR_LIPOPROTEIN"/>
    <property type="match status" value="1"/>
</dbReference>
<organism evidence="2 3">
    <name type="scientific">Rubroshorea leprosula</name>
    <dbReference type="NCBI Taxonomy" id="152421"/>
    <lineage>
        <taxon>Eukaryota</taxon>
        <taxon>Viridiplantae</taxon>
        <taxon>Streptophyta</taxon>
        <taxon>Embryophyta</taxon>
        <taxon>Tracheophyta</taxon>
        <taxon>Spermatophyta</taxon>
        <taxon>Magnoliopsida</taxon>
        <taxon>eudicotyledons</taxon>
        <taxon>Gunneridae</taxon>
        <taxon>Pentapetalae</taxon>
        <taxon>rosids</taxon>
        <taxon>malvids</taxon>
        <taxon>Malvales</taxon>
        <taxon>Dipterocarpaceae</taxon>
        <taxon>Rubroshorea</taxon>
    </lineage>
</organism>
<gene>
    <name evidence="2" type="ORF">SLEP1_g47892</name>
</gene>
<name>A0AAV5LRY7_9ROSI</name>
<reference evidence="2 3" key="1">
    <citation type="journal article" date="2021" name="Commun. Biol.">
        <title>The genome of Shorea leprosula (Dipterocarpaceae) highlights the ecological relevance of drought in aseasonal tropical rainforests.</title>
        <authorList>
            <person name="Ng K.K.S."/>
            <person name="Kobayashi M.J."/>
            <person name="Fawcett J.A."/>
            <person name="Hatakeyama M."/>
            <person name="Paape T."/>
            <person name="Ng C.H."/>
            <person name="Ang C.C."/>
            <person name="Tnah L.H."/>
            <person name="Lee C.T."/>
            <person name="Nishiyama T."/>
            <person name="Sese J."/>
            <person name="O'Brien M.J."/>
            <person name="Copetti D."/>
            <person name="Mohd Noor M.I."/>
            <person name="Ong R.C."/>
            <person name="Putra M."/>
            <person name="Sireger I.Z."/>
            <person name="Indrioko S."/>
            <person name="Kosugi Y."/>
            <person name="Izuno A."/>
            <person name="Isagi Y."/>
            <person name="Lee S.L."/>
            <person name="Shimizu K.K."/>
        </authorList>
    </citation>
    <scope>NUCLEOTIDE SEQUENCE [LARGE SCALE GENOMIC DNA]</scope>
    <source>
        <strain evidence="2">214</strain>
    </source>
</reference>
<evidence type="ECO:0000256" key="1">
    <source>
        <dbReference type="SAM" id="Phobius"/>
    </source>
</evidence>
<keyword evidence="1" id="KW-1133">Transmembrane helix</keyword>
<feature type="transmembrane region" description="Helical" evidence="1">
    <location>
        <begin position="12"/>
        <end position="29"/>
    </location>
</feature>
<dbReference type="Proteomes" id="UP001054252">
    <property type="component" value="Unassembled WGS sequence"/>
</dbReference>
<keyword evidence="1" id="KW-0812">Transmembrane</keyword>
<keyword evidence="3" id="KW-1185">Reference proteome</keyword>
<keyword evidence="1" id="KW-0472">Membrane</keyword>
<evidence type="ECO:0000313" key="3">
    <source>
        <dbReference type="Proteomes" id="UP001054252"/>
    </source>
</evidence>
<comment type="caution">
    <text evidence="2">The sequence shown here is derived from an EMBL/GenBank/DDBJ whole genome shotgun (WGS) entry which is preliminary data.</text>
</comment>
<dbReference type="AlphaFoldDB" id="A0AAV5LRY7"/>
<evidence type="ECO:0000313" key="2">
    <source>
        <dbReference type="EMBL" id="GKV40225.1"/>
    </source>
</evidence>